<accession>A0A699GYL8</accession>
<proteinExistence type="predicted"/>
<organism evidence="1">
    <name type="scientific">Tanacetum cinerariifolium</name>
    <name type="common">Dalmatian daisy</name>
    <name type="synonym">Chrysanthemum cinerariifolium</name>
    <dbReference type="NCBI Taxonomy" id="118510"/>
    <lineage>
        <taxon>Eukaryota</taxon>
        <taxon>Viridiplantae</taxon>
        <taxon>Streptophyta</taxon>
        <taxon>Embryophyta</taxon>
        <taxon>Tracheophyta</taxon>
        <taxon>Spermatophyta</taxon>
        <taxon>Magnoliopsida</taxon>
        <taxon>eudicotyledons</taxon>
        <taxon>Gunneridae</taxon>
        <taxon>Pentapetalae</taxon>
        <taxon>asterids</taxon>
        <taxon>campanulids</taxon>
        <taxon>Asterales</taxon>
        <taxon>Asteraceae</taxon>
        <taxon>Asteroideae</taxon>
        <taxon>Anthemideae</taxon>
        <taxon>Anthemidinae</taxon>
        <taxon>Tanacetum</taxon>
    </lineage>
</organism>
<comment type="caution">
    <text evidence="1">The sequence shown here is derived from an EMBL/GenBank/DDBJ whole genome shotgun (WGS) entry which is preliminary data.</text>
</comment>
<dbReference type="AlphaFoldDB" id="A0A699GYL8"/>
<protein>
    <submittedName>
        <fullName evidence="1">Uncharacterized protein</fullName>
    </submittedName>
</protein>
<evidence type="ECO:0000313" key="1">
    <source>
        <dbReference type="EMBL" id="GEW39275.1"/>
    </source>
</evidence>
<reference evidence="1" key="1">
    <citation type="journal article" date="2019" name="Sci. Rep.">
        <title>Draft genome of Tanacetum cinerariifolium, the natural source of mosquito coil.</title>
        <authorList>
            <person name="Yamashiro T."/>
            <person name="Shiraishi A."/>
            <person name="Satake H."/>
            <person name="Nakayama K."/>
        </authorList>
    </citation>
    <scope>NUCLEOTIDE SEQUENCE</scope>
</reference>
<gene>
    <name evidence="1" type="ORF">Tci_211251</name>
</gene>
<sequence length="271" mass="31470">MNQEQIQQPASDEALVTTDDKVTIGLSNMRIDPTLTQKEETYQVILDIIKNSPCYNAFIIAADVPEIYMQKFWFTVKRKILRICPRVPDKEFVAPPSPDSLVTFLKELGYKGQLKQFLSMFVDYMHQPWRTLRTTINKCLSGKTSSNDRLQQSIVEILWGMFHKENVDIAALIWEDFQYEIDYRLKFIGKGEETQEYGLAIPDTMLTEENKNSEAYLTFLAISTGIIPPNKRRGKGAKGKREQLLQRRKVQSQLMKTLFQIQMSFKVRKVN</sequence>
<name>A0A699GYL8_TANCI</name>
<dbReference type="EMBL" id="BKCJ010056514">
    <property type="protein sequence ID" value="GEW39275.1"/>
    <property type="molecule type" value="Genomic_DNA"/>
</dbReference>